<dbReference type="EMBL" id="CP015839">
    <property type="protein sequence ID" value="ANG62909.1"/>
    <property type="molecule type" value="Genomic_DNA"/>
</dbReference>
<feature type="domain" description="FIST" evidence="1">
    <location>
        <begin position="35"/>
        <end position="236"/>
    </location>
</feature>
<protein>
    <submittedName>
        <fullName evidence="3">GfdT protein</fullName>
    </submittedName>
</protein>
<organism evidence="3 4">
    <name type="scientific">Marinobacterium aestuarii</name>
    <dbReference type="NCBI Taxonomy" id="1821621"/>
    <lineage>
        <taxon>Bacteria</taxon>
        <taxon>Pseudomonadati</taxon>
        <taxon>Pseudomonadota</taxon>
        <taxon>Gammaproteobacteria</taxon>
        <taxon>Oceanospirillales</taxon>
        <taxon>Oceanospirillaceae</taxon>
        <taxon>Marinobacterium</taxon>
    </lineage>
</organism>
<accession>A0A1A9EZF0</accession>
<name>A0A1A9EZF0_9GAMM</name>
<dbReference type="OrthoDB" id="9807948at2"/>
<dbReference type="SMART" id="SM00897">
    <property type="entry name" value="FIST"/>
    <property type="match status" value="1"/>
</dbReference>
<evidence type="ECO:0000313" key="4">
    <source>
        <dbReference type="Proteomes" id="UP000078070"/>
    </source>
</evidence>
<gene>
    <name evidence="3" type="ORF">A8C75_10710</name>
</gene>
<dbReference type="NCBIfam" id="NF041558">
    <property type="entry name" value="NosP"/>
    <property type="match status" value="1"/>
</dbReference>
<sequence length="387" mass="41891">MTLEDLQPAATTAVSYSTDPATASRELRDSLHNPHLGFVLFFCSAEYDLEALGAALQTEFAGVGLAGCTTAGEITPQGYGQGCVTAIGFDARGFAIEGQLVKQIGRFSLTDAQAVVEGLTAGCRARNLAPIKRNTFALTLLDGLSSQEELFLVALNSALGSIPNFGGSAGDDIHLANTHVFFEGRFHTDAAVVLLFNTRCDFEVFSSHHIEHPGEKMVVTGADPDSRTVTELNAEPAALEYARVLGVEVAELDYRAFALNPVAVRIGDDYYVRSIQRVNPDLSMTFYCAVEKGIVLTAMRPGAMLENLDAEFARIEQAIGTPRLVIGCDCFLRRLEAEYTGLDGVTSDYLQAHRVIGFNTYGEQFNGMHLNQTFTGVAIGGYRHDRR</sequence>
<evidence type="ECO:0000313" key="3">
    <source>
        <dbReference type="EMBL" id="ANG62909.1"/>
    </source>
</evidence>
<dbReference type="KEGG" id="mars:A8C75_10710"/>
<keyword evidence="4" id="KW-1185">Reference proteome</keyword>
<dbReference type="RefSeq" id="WP_067381858.1">
    <property type="nucleotide sequence ID" value="NZ_CP015839.1"/>
</dbReference>
<feature type="domain" description="FIST C-domain" evidence="2">
    <location>
        <begin position="237"/>
        <end position="367"/>
    </location>
</feature>
<dbReference type="STRING" id="1821621.A8C75_10710"/>
<dbReference type="InterPro" id="IPR013702">
    <property type="entry name" value="FIST_domain_N"/>
</dbReference>
<dbReference type="PANTHER" id="PTHR40252:SF2">
    <property type="entry name" value="BLR0328 PROTEIN"/>
    <property type="match status" value="1"/>
</dbReference>
<dbReference type="SMART" id="SM01204">
    <property type="entry name" value="FIST_C"/>
    <property type="match status" value="1"/>
</dbReference>
<evidence type="ECO:0000259" key="2">
    <source>
        <dbReference type="SMART" id="SM01204"/>
    </source>
</evidence>
<dbReference type="AlphaFoldDB" id="A0A1A9EZF0"/>
<dbReference type="Proteomes" id="UP000078070">
    <property type="component" value="Chromosome"/>
</dbReference>
<evidence type="ECO:0000259" key="1">
    <source>
        <dbReference type="SMART" id="SM00897"/>
    </source>
</evidence>
<dbReference type="InterPro" id="IPR019494">
    <property type="entry name" value="FIST_C"/>
</dbReference>
<dbReference type="PANTHER" id="PTHR40252">
    <property type="entry name" value="BLR0328 PROTEIN"/>
    <property type="match status" value="1"/>
</dbReference>
<reference evidence="4" key="1">
    <citation type="submission" date="2016-05" db="EMBL/GenBank/DDBJ databases">
        <authorList>
            <person name="Baek K."/>
            <person name="Yang S.-J."/>
        </authorList>
    </citation>
    <scope>NUCLEOTIDE SEQUENCE [LARGE SCALE GENOMIC DNA]</scope>
    <source>
        <strain evidence="4">ST58-10</strain>
    </source>
</reference>
<dbReference type="Pfam" id="PF08495">
    <property type="entry name" value="FIST"/>
    <property type="match status" value="1"/>
</dbReference>
<reference evidence="3 4" key="2">
    <citation type="journal article" date="2018" name="Int. J. Syst. Evol. Microbiol.">
        <title>Marinobacterium aestuarii sp. nov., a benzene-degrading marine bacterium isolated from estuary sediment.</title>
        <authorList>
            <person name="Bae S.S."/>
            <person name="Jung J."/>
            <person name="Chung D."/>
            <person name="Baek K."/>
        </authorList>
    </citation>
    <scope>NUCLEOTIDE SEQUENCE [LARGE SCALE GENOMIC DNA]</scope>
    <source>
        <strain evidence="3 4">ST58-10</strain>
    </source>
</reference>
<dbReference type="Pfam" id="PF10442">
    <property type="entry name" value="FIST_C"/>
    <property type="match status" value="1"/>
</dbReference>
<proteinExistence type="predicted"/>